<sequence length="40" mass="4493">MGSWSGRGLSFMPMCTPPLPMCMSCVGAWWRPGRRSMKCL</sequence>
<proteinExistence type="predicted"/>
<reference evidence="1" key="2">
    <citation type="journal article" date="2015" name="Data Brief">
        <title>Shoot transcriptome of the giant reed, Arundo donax.</title>
        <authorList>
            <person name="Barrero R.A."/>
            <person name="Guerrero F.D."/>
            <person name="Moolhuijzen P."/>
            <person name="Goolsby J.A."/>
            <person name="Tidwell J."/>
            <person name="Bellgard S.E."/>
            <person name="Bellgard M.I."/>
        </authorList>
    </citation>
    <scope>NUCLEOTIDE SEQUENCE</scope>
    <source>
        <tissue evidence="1">Shoot tissue taken approximately 20 cm above the soil surface</tissue>
    </source>
</reference>
<name>A0A0A9BXI2_ARUDO</name>
<organism evidence="1">
    <name type="scientific">Arundo donax</name>
    <name type="common">Giant reed</name>
    <name type="synonym">Donax arundinaceus</name>
    <dbReference type="NCBI Taxonomy" id="35708"/>
    <lineage>
        <taxon>Eukaryota</taxon>
        <taxon>Viridiplantae</taxon>
        <taxon>Streptophyta</taxon>
        <taxon>Embryophyta</taxon>
        <taxon>Tracheophyta</taxon>
        <taxon>Spermatophyta</taxon>
        <taxon>Magnoliopsida</taxon>
        <taxon>Liliopsida</taxon>
        <taxon>Poales</taxon>
        <taxon>Poaceae</taxon>
        <taxon>PACMAD clade</taxon>
        <taxon>Arundinoideae</taxon>
        <taxon>Arundineae</taxon>
        <taxon>Arundo</taxon>
    </lineage>
</organism>
<reference evidence="1" key="1">
    <citation type="submission" date="2014-09" db="EMBL/GenBank/DDBJ databases">
        <authorList>
            <person name="Magalhaes I.L.F."/>
            <person name="Oliveira U."/>
            <person name="Santos F.R."/>
            <person name="Vidigal T.H.D.A."/>
            <person name="Brescovit A.D."/>
            <person name="Santos A.J."/>
        </authorList>
    </citation>
    <scope>NUCLEOTIDE SEQUENCE</scope>
    <source>
        <tissue evidence="1">Shoot tissue taken approximately 20 cm above the soil surface</tissue>
    </source>
</reference>
<dbReference type="EMBL" id="GBRH01229156">
    <property type="protein sequence ID" value="JAD68739.1"/>
    <property type="molecule type" value="Transcribed_RNA"/>
</dbReference>
<protein>
    <submittedName>
        <fullName evidence="1">Uncharacterized protein</fullName>
    </submittedName>
</protein>
<dbReference type="AlphaFoldDB" id="A0A0A9BXI2"/>
<accession>A0A0A9BXI2</accession>
<evidence type="ECO:0000313" key="1">
    <source>
        <dbReference type="EMBL" id="JAD68739.1"/>
    </source>
</evidence>